<gene>
    <name evidence="2" type="ORF">M422DRAFT_266372</name>
</gene>
<feature type="region of interest" description="Disordered" evidence="1">
    <location>
        <begin position="51"/>
        <end position="89"/>
    </location>
</feature>
<organism evidence="2 3">
    <name type="scientific">Sphaerobolus stellatus (strain SS14)</name>
    <dbReference type="NCBI Taxonomy" id="990650"/>
    <lineage>
        <taxon>Eukaryota</taxon>
        <taxon>Fungi</taxon>
        <taxon>Dikarya</taxon>
        <taxon>Basidiomycota</taxon>
        <taxon>Agaricomycotina</taxon>
        <taxon>Agaricomycetes</taxon>
        <taxon>Phallomycetidae</taxon>
        <taxon>Geastrales</taxon>
        <taxon>Sphaerobolaceae</taxon>
        <taxon>Sphaerobolus</taxon>
    </lineage>
</organism>
<dbReference type="HOGENOM" id="CLU_1305552_0_0_1"/>
<dbReference type="AlphaFoldDB" id="A0A0C9URQ6"/>
<dbReference type="EMBL" id="KN837235">
    <property type="protein sequence ID" value="KIJ31882.1"/>
    <property type="molecule type" value="Genomic_DNA"/>
</dbReference>
<evidence type="ECO:0000313" key="2">
    <source>
        <dbReference type="EMBL" id="KIJ31882.1"/>
    </source>
</evidence>
<protein>
    <submittedName>
        <fullName evidence="2">Uncharacterized protein</fullName>
    </submittedName>
</protein>
<dbReference type="Proteomes" id="UP000054279">
    <property type="component" value="Unassembled WGS sequence"/>
</dbReference>
<evidence type="ECO:0000313" key="3">
    <source>
        <dbReference type="Proteomes" id="UP000054279"/>
    </source>
</evidence>
<evidence type="ECO:0000256" key="1">
    <source>
        <dbReference type="SAM" id="MobiDB-lite"/>
    </source>
</evidence>
<proteinExistence type="predicted"/>
<keyword evidence="3" id="KW-1185">Reference proteome</keyword>
<reference evidence="2 3" key="1">
    <citation type="submission" date="2014-06" db="EMBL/GenBank/DDBJ databases">
        <title>Evolutionary Origins and Diversification of the Mycorrhizal Mutualists.</title>
        <authorList>
            <consortium name="DOE Joint Genome Institute"/>
            <consortium name="Mycorrhizal Genomics Consortium"/>
            <person name="Kohler A."/>
            <person name="Kuo A."/>
            <person name="Nagy L.G."/>
            <person name="Floudas D."/>
            <person name="Copeland A."/>
            <person name="Barry K.W."/>
            <person name="Cichocki N."/>
            <person name="Veneault-Fourrey C."/>
            <person name="LaButti K."/>
            <person name="Lindquist E.A."/>
            <person name="Lipzen A."/>
            <person name="Lundell T."/>
            <person name="Morin E."/>
            <person name="Murat C."/>
            <person name="Riley R."/>
            <person name="Ohm R."/>
            <person name="Sun H."/>
            <person name="Tunlid A."/>
            <person name="Henrissat B."/>
            <person name="Grigoriev I.V."/>
            <person name="Hibbett D.S."/>
            <person name="Martin F."/>
        </authorList>
    </citation>
    <scope>NUCLEOTIDE SEQUENCE [LARGE SCALE GENOMIC DNA]</scope>
    <source>
        <strain evidence="2 3">SS14</strain>
    </source>
</reference>
<feature type="region of interest" description="Disordered" evidence="1">
    <location>
        <begin position="119"/>
        <end position="157"/>
    </location>
</feature>
<sequence length="211" mass="23899">MKTPSVIAILEDWNIMFYSELPEFPKQINYSTVEEGLDDIINDLCVEAEQVVSDSDREDHGTDQENSKGVESLQIGDSERDDHGTNIENSKEVEKLEMVTVVTYCTTLISVIKNTHQYQQFGRSPSPLTDIGDETTLHSHGPHQSSPLPDTRPHKKSNGRWKITAVMDSQDEEGQENIPPKKIHKKQCGRARKEAIQSSLRRSMRLLIVDI</sequence>
<feature type="compositionally biased region" description="Basic and acidic residues" evidence="1">
    <location>
        <begin position="77"/>
        <end position="89"/>
    </location>
</feature>
<feature type="compositionally biased region" description="Basic and acidic residues" evidence="1">
    <location>
        <begin position="54"/>
        <end position="68"/>
    </location>
</feature>
<name>A0A0C9URQ6_SPHS4</name>
<accession>A0A0C9URQ6</accession>